<evidence type="ECO:0000256" key="4">
    <source>
        <dbReference type="ARBA" id="ARBA00022692"/>
    </source>
</evidence>
<feature type="compositionally biased region" description="Low complexity" evidence="17">
    <location>
        <begin position="47"/>
        <end position="58"/>
    </location>
</feature>
<evidence type="ECO:0000256" key="14">
    <source>
        <dbReference type="ARBA" id="ARBA00040215"/>
    </source>
</evidence>
<reference evidence="19" key="1">
    <citation type="submission" date="2023-11" db="EMBL/GenBank/DDBJ databases">
        <title>Genome assemblies of two species of porcelain crab, Petrolisthes cinctipes and Petrolisthes manimaculis (Anomura: Porcellanidae).</title>
        <authorList>
            <person name="Angst P."/>
        </authorList>
    </citation>
    <scope>NUCLEOTIDE SEQUENCE</scope>
    <source>
        <strain evidence="19">PB745_02</strain>
        <tissue evidence="19">Gill</tissue>
    </source>
</reference>
<evidence type="ECO:0000256" key="5">
    <source>
        <dbReference type="ARBA" id="ARBA00022847"/>
    </source>
</evidence>
<feature type="transmembrane region" description="Helical" evidence="18">
    <location>
        <begin position="239"/>
        <end position="257"/>
    </location>
</feature>
<accession>A0AAE1NDK5</accession>
<keyword evidence="10 18" id="KW-0472">Membrane</keyword>
<keyword evidence="5" id="KW-0769">Symport</keyword>
<feature type="transmembrane region" description="Helical" evidence="18">
    <location>
        <begin position="566"/>
        <end position="587"/>
    </location>
</feature>
<evidence type="ECO:0000256" key="15">
    <source>
        <dbReference type="PIRSR" id="PIRSR600175-1"/>
    </source>
</evidence>
<organism evidence="19 20">
    <name type="scientific">Petrolisthes manimaculis</name>
    <dbReference type="NCBI Taxonomy" id="1843537"/>
    <lineage>
        <taxon>Eukaryota</taxon>
        <taxon>Metazoa</taxon>
        <taxon>Ecdysozoa</taxon>
        <taxon>Arthropoda</taxon>
        <taxon>Crustacea</taxon>
        <taxon>Multicrustacea</taxon>
        <taxon>Malacostraca</taxon>
        <taxon>Eumalacostraca</taxon>
        <taxon>Eucarida</taxon>
        <taxon>Decapoda</taxon>
        <taxon>Pleocyemata</taxon>
        <taxon>Anomura</taxon>
        <taxon>Galatheoidea</taxon>
        <taxon>Porcellanidae</taxon>
        <taxon>Petrolisthes</taxon>
    </lineage>
</organism>
<keyword evidence="3" id="KW-0813">Transport</keyword>
<feature type="transmembrane region" description="Helical" evidence="18">
    <location>
        <begin position="487"/>
        <end position="511"/>
    </location>
</feature>
<feature type="region of interest" description="Disordered" evidence="17">
    <location>
        <begin position="29"/>
        <end position="69"/>
    </location>
</feature>
<feature type="transmembrane region" description="Helical" evidence="18">
    <location>
        <begin position="107"/>
        <end position="128"/>
    </location>
</feature>
<keyword evidence="11" id="KW-0325">Glycoprotein</keyword>
<keyword evidence="9" id="KW-0406">Ion transport</keyword>
<evidence type="ECO:0000256" key="7">
    <source>
        <dbReference type="ARBA" id="ARBA00022989"/>
    </source>
</evidence>
<feature type="transmembrane region" description="Helical" evidence="18">
    <location>
        <begin position="77"/>
        <end position="95"/>
    </location>
</feature>
<keyword evidence="8 15" id="KW-0915">Sodium</keyword>
<evidence type="ECO:0000256" key="1">
    <source>
        <dbReference type="ARBA" id="ARBA00004141"/>
    </source>
</evidence>
<evidence type="ECO:0000256" key="12">
    <source>
        <dbReference type="ARBA" id="ARBA00023201"/>
    </source>
</evidence>
<evidence type="ECO:0000256" key="16">
    <source>
        <dbReference type="PIRSR" id="PIRSR600175-2"/>
    </source>
</evidence>
<feature type="transmembrane region" description="Helical" evidence="18">
    <location>
        <begin position="278"/>
        <end position="301"/>
    </location>
</feature>
<feature type="region of interest" description="Disordered" evidence="17">
    <location>
        <begin position="610"/>
        <end position="632"/>
    </location>
</feature>
<feature type="transmembrane region" description="Helical" evidence="18">
    <location>
        <begin position="149"/>
        <end position="176"/>
    </location>
</feature>
<dbReference type="InterPro" id="IPR037272">
    <property type="entry name" value="SNS_sf"/>
</dbReference>
<keyword evidence="16" id="KW-1015">Disulfide bond</keyword>
<dbReference type="CDD" id="cd10324">
    <property type="entry name" value="SLC6sbd"/>
    <property type="match status" value="1"/>
</dbReference>
<feature type="binding site" evidence="15">
    <location>
        <position position="86"/>
    </location>
    <ligand>
        <name>Na(+)</name>
        <dbReference type="ChEBI" id="CHEBI:29101"/>
        <label>1</label>
    </ligand>
</feature>
<keyword evidence="12" id="KW-0739">Sodium transport</keyword>
<dbReference type="InterPro" id="IPR000175">
    <property type="entry name" value="Na/ntran_symport"/>
</dbReference>
<feature type="binding site" evidence="15">
    <location>
        <position position="434"/>
    </location>
    <ligand>
        <name>Na(+)</name>
        <dbReference type="ChEBI" id="CHEBI:29101"/>
        <label>1</label>
    </ligand>
</feature>
<feature type="transmembrane region" description="Helical" evidence="18">
    <location>
        <begin position="456"/>
        <end position="475"/>
    </location>
</feature>
<evidence type="ECO:0000256" key="6">
    <source>
        <dbReference type="ARBA" id="ARBA00022970"/>
    </source>
</evidence>
<dbReference type="GO" id="GO:0005886">
    <property type="term" value="C:plasma membrane"/>
    <property type="evidence" value="ECO:0007669"/>
    <property type="project" value="TreeGrafter"/>
</dbReference>
<feature type="binding site" evidence="15">
    <location>
        <position position="430"/>
    </location>
    <ligand>
        <name>Na(+)</name>
        <dbReference type="ChEBI" id="CHEBI:29101"/>
        <label>1</label>
    </ligand>
</feature>
<feature type="binding site" evidence="15">
    <location>
        <position position="90"/>
    </location>
    <ligand>
        <name>Na(+)</name>
        <dbReference type="ChEBI" id="CHEBI:29101"/>
        <label>1</label>
    </ligand>
</feature>
<evidence type="ECO:0000256" key="17">
    <source>
        <dbReference type="SAM" id="MobiDB-lite"/>
    </source>
</evidence>
<keyword evidence="15" id="KW-0479">Metal-binding</keyword>
<protein>
    <recommendedName>
        <fullName evidence="14">Sodium-dependent nutrient amino acid transporter 1</fullName>
    </recommendedName>
</protein>
<feature type="transmembrane region" description="Helical" evidence="18">
    <location>
        <begin position="321"/>
        <end position="346"/>
    </location>
</feature>
<dbReference type="GO" id="GO:0089718">
    <property type="term" value="P:amino acid import across plasma membrane"/>
    <property type="evidence" value="ECO:0007669"/>
    <property type="project" value="TreeGrafter"/>
</dbReference>
<comment type="caution">
    <text evidence="19">The sequence shown here is derived from an EMBL/GenBank/DDBJ whole genome shotgun (WGS) entry which is preliminary data.</text>
</comment>
<evidence type="ECO:0000256" key="2">
    <source>
        <dbReference type="ARBA" id="ARBA00006459"/>
    </source>
</evidence>
<proteinExistence type="inferred from homology"/>
<dbReference type="PANTHER" id="PTHR11616">
    <property type="entry name" value="SODIUM/CHLORIDE DEPENDENT TRANSPORTER"/>
    <property type="match status" value="1"/>
</dbReference>
<evidence type="ECO:0000256" key="18">
    <source>
        <dbReference type="SAM" id="Phobius"/>
    </source>
</evidence>
<dbReference type="GO" id="GO:0005283">
    <property type="term" value="F:amino acid:sodium symporter activity"/>
    <property type="evidence" value="ECO:0007669"/>
    <property type="project" value="TreeGrafter"/>
</dbReference>
<keyword evidence="7 18" id="KW-1133">Transmembrane helix</keyword>
<feature type="binding site" evidence="15">
    <location>
        <position position="332"/>
    </location>
    <ligand>
        <name>Na(+)</name>
        <dbReference type="ChEBI" id="CHEBI:29101"/>
        <label>1</label>
    </ligand>
</feature>
<dbReference type="SUPFAM" id="SSF161070">
    <property type="entry name" value="SNF-like"/>
    <property type="match status" value="1"/>
</dbReference>
<comment type="similarity">
    <text evidence="2">Belongs to the sodium:neurotransmitter symporter (SNF) (TC 2.A.22) family.</text>
</comment>
<keyword evidence="6" id="KW-0029">Amino-acid transport</keyword>
<keyword evidence="20" id="KW-1185">Reference proteome</keyword>
<dbReference type="PRINTS" id="PR00176">
    <property type="entry name" value="NANEUSMPORT"/>
</dbReference>
<dbReference type="GO" id="GO:0046872">
    <property type="term" value="F:metal ion binding"/>
    <property type="evidence" value="ECO:0007669"/>
    <property type="project" value="UniProtKB-KW"/>
</dbReference>
<comment type="subcellular location">
    <subcellularLocation>
        <location evidence="1">Membrane</location>
        <topology evidence="1">Multi-pass membrane protein</topology>
    </subcellularLocation>
</comment>
<feature type="transmembrane region" description="Helical" evidence="18">
    <location>
        <begin position="418"/>
        <end position="444"/>
    </location>
</feature>
<comment type="function">
    <text evidence="13">Unusual broad substrate spectrum amino acid:sodium cotransporter that promotes absorption of the D isomers of essential amino acids. Neutral amino acids are the preferred substrates, especially methionine and phenylalanine.</text>
</comment>
<evidence type="ECO:0000313" key="19">
    <source>
        <dbReference type="EMBL" id="KAK4287442.1"/>
    </source>
</evidence>
<evidence type="ECO:0000256" key="11">
    <source>
        <dbReference type="ARBA" id="ARBA00023180"/>
    </source>
</evidence>
<dbReference type="PROSITE" id="PS50267">
    <property type="entry name" value="NA_NEUROTRAN_SYMP_3"/>
    <property type="match status" value="1"/>
</dbReference>
<name>A0AAE1NDK5_9EUCA</name>
<dbReference type="Proteomes" id="UP001292094">
    <property type="component" value="Unassembled WGS sequence"/>
</dbReference>
<feature type="compositionally biased region" description="Basic and acidic residues" evidence="17">
    <location>
        <begin position="29"/>
        <end position="46"/>
    </location>
</feature>
<keyword evidence="4 18" id="KW-0812">Transmembrane</keyword>
<gene>
    <name evidence="19" type="ORF">Pmani_039485</name>
</gene>
<sequence>MAKGSYTINSYSGDIGKYGGVDNRAYHPSHGDFDTDIPHKEIDKETSTSTTTAATTTAEENEEEGEERQQWDRPIEFLLSCVAMSVGLGNVWRFPTTAYENGGGAFLIPYLLVLTFIGRPLYFLELVLGQFSSSGSVKVWRMVPAAKGVGYAQLLATYAVVTYYTSLMALTIFYFIMSFNGVLPWSQCSPPWADEYCVDADSVNASTSNMSQSSSEQYFYKHVLNIKTDISDGIGIPDWRLSLCLLFSWAVIFLVMAKGGPVIRQGEACMGSGFGASYFMALFPYVVLFTLLIRGVTLPGATNGMLYFITPVWHKLLDPNVWYAAVTQCFFSLSVGYGAIITFASYNKFEQNVYRDAWIISFADTFTSLLAGLTIFSILGNLAYQLDTDIEDVVRGGSGLAFISYPDALAKFTWAPQVFAVLFFLMLFTLGCGSVAGLSGSIITVICDKLPTLDKLYVTLFVCISGFLVGLLYVTPGGQLILELVDFFGGGFIIFILVIVETVAAVLVYGPRNLLGDIKFMLDVDLGIYWKFSWFFFIPVALTCILVYSLVDLKLPKFNGVPYPEVAYVCGWLLAGVAVSLVPIFFVETFTKTKGDTFEERLQATFRPKESWGPKKKDNRERWEQMKKEQNR</sequence>
<dbReference type="EMBL" id="JAWZYT010006850">
    <property type="protein sequence ID" value="KAK4287442.1"/>
    <property type="molecule type" value="Genomic_DNA"/>
</dbReference>
<evidence type="ECO:0000256" key="10">
    <source>
        <dbReference type="ARBA" id="ARBA00023136"/>
    </source>
</evidence>
<evidence type="ECO:0000256" key="9">
    <source>
        <dbReference type="ARBA" id="ARBA00023065"/>
    </source>
</evidence>
<evidence type="ECO:0000256" key="13">
    <source>
        <dbReference type="ARBA" id="ARBA00037785"/>
    </source>
</evidence>
<dbReference type="GO" id="GO:0015179">
    <property type="term" value="F:L-amino acid transmembrane transporter activity"/>
    <property type="evidence" value="ECO:0007669"/>
    <property type="project" value="TreeGrafter"/>
</dbReference>
<feature type="transmembrane region" description="Helical" evidence="18">
    <location>
        <begin position="358"/>
        <end position="379"/>
    </location>
</feature>
<dbReference type="AlphaFoldDB" id="A0AAE1NDK5"/>
<dbReference type="Pfam" id="PF00209">
    <property type="entry name" value="SNF"/>
    <property type="match status" value="1"/>
</dbReference>
<feature type="disulfide bond" evidence="16">
    <location>
        <begin position="188"/>
        <end position="197"/>
    </location>
</feature>
<dbReference type="PANTHER" id="PTHR11616:SF321">
    <property type="entry name" value="SODIUM-DEPENDENT NUTRIENT AMINO ACID TRANSPORTER 1-RELATED"/>
    <property type="match status" value="1"/>
</dbReference>
<evidence type="ECO:0000313" key="20">
    <source>
        <dbReference type="Proteomes" id="UP001292094"/>
    </source>
</evidence>
<evidence type="ECO:0000256" key="8">
    <source>
        <dbReference type="ARBA" id="ARBA00023053"/>
    </source>
</evidence>
<evidence type="ECO:0000256" key="3">
    <source>
        <dbReference type="ARBA" id="ARBA00022448"/>
    </source>
</evidence>
<feature type="transmembrane region" description="Helical" evidence="18">
    <location>
        <begin position="532"/>
        <end position="551"/>
    </location>
</feature>